<sequence length="88" mass="10025">MTRSMLVHKSPQLLMRKSEFGIVYPCFPRTGVVVALEQDWYFHNKTNASTPISIIVDEKKVKFNVVKSLLSHSPSTPTILKGEFFIVD</sequence>
<reference evidence="2" key="3">
    <citation type="submission" date="2015-04" db="UniProtKB">
        <authorList>
            <consortium name="EnsemblPlants"/>
        </authorList>
    </citation>
    <scope>IDENTIFICATION</scope>
    <source>
        <strain evidence="2">cv. Jemalong A17</strain>
    </source>
</reference>
<keyword evidence="3" id="KW-1185">Reference proteome</keyword>
<reference evidence="1 3" key="1">
    <citation type="journal article" date="2011" name="Nature">
        <title>The Medicago genome provides insight into the evolution of rhizobial symbioses.</title>
        <authorList>
            <person name="Young N.D."/>
            <person name="Debelle F."/>
            <person name="Oldroyd G.E."/>
            <person name="Geurts R."/>
            <person name="Cannon S.B."/>
            <person name="Udvardi M.K."/>
            <person name="Benedito V.A."/>
            <person name="Mayer K.F."/>
            <person name="Gouzy J."/>
            <person name="Schoof H."/>
            <person name="Van de Peer Y."/>
            <person name="Proost S."/>
            <person name="Cook D.R."/>
            <person name="Meyers B.C."/>
            <person name="Spannagl M."/>
            <person name="Cheung F."/>
            <person name="De Mita S."/>
            <person name="Krishnakumar V."/>
            <person name="Gundlach H."/>
            <person name="Zhou S."/>
            <person name="Mudge J."/>
            <person name="Bharti A.K."/>
            <person name="Murray J.D."/>
            <person name="Naoumkina M.A."/>
            <person name="Rosen B."/>
            <person name="Silverstein K.A."/>
            <person name="Tang H."/>
            <person name="Rombauts S."/>
            <person name="Zhao P.X."/>
            <person name="Zhou P."/>
            <person name="Barbe V."/>
            <person name="Bardou P."/>
            <person name="Bechner M."/>
            <person name="Bellec A."/>
            <person name="Berger A."/>
            <person name="Berges H."/>
            <person name="Bidwell S."/>
            <person name="Bisseling T."/>
            <person name="Choisne N."/>
            <person name="Couloux A."/>
            <person name="Denny R."/>
            <person name="Deshpande S."/>
            <person name="Dai X."/>
            <person name="Doyle J.J."/>
            <person name="Dudez A.M."/>
            <person name="Farmer A.D."/>
            <person name="Fouteau S."/>
            <person name="Franken C."/>
            <person name="Gibelin C."/>
            <person name="Gish J."/>
            <person name="Goldstein S."/>
            <person name="Gonzalez A.J."/>
            <person name="Green P.J."/>
            <person name="Hallab A."/>
            <person name="Hartog M."/>
            <person name="Hua A."/>
            <person name="Humphray S.J."/>
            <person name="Jeong D.H."/>
            <person name="Jing Y."/>
            <person name="Jocker A."/>
            <person name="Kenton S.M."/>
            <person name="Kim D.J."/>
            <person name="Klee K."/>
            <person name="Lai H."/>
            <person name="Lang C."/>
            <person name="Lin S."/>
            <person name="Macmil S.L."/>
            <person name="Magdelenat G."/>
            <person name="Matthews L."/>
            <person name="McCorrison J."/>
            <person name="Monaghan E.L."/>
            <person name="Mun J.H."/>
            <person name="Najar F.Z."/>
            <person name="Nicholson C."/>
            <person name="Noirot C."/>
            <person name="O'Bleness M."/>
            <person name="Paule C.R."/>
            <person name="Poulain J."/>
            <person name="Prion F."/>
            <person name="Qin B."/>
            <person name="Qu C."/>
            <person name="Retzel E.F."/>
            <person name="Riddle C."/>
            <person name="Sallet E."/>
            <person name="Samain S."/>
            <person name="Samson N."/>
            <person name="Sanders I."/>
            <person name="Saurat O."/>
            <person name="Scarpelli C."/>
            <person name="Schiex T."/>
            <person name="Segurens B."/>
            <person name="Severin A.J."/>
            <person name="Sherrier D.J."/>
            <person name="Shi R."/>
            <person name="Sims S."/>
            <person name="Singer S.R."/>
            <person name="Sinharoy S."/>
            <person name="Sterck L."/>
            <person name="Viollet A."/>
            <person name="Wang B.B."/>
            <person name="Wang K."/>
            <person name="Wang M."/>
            <person name="Wang X."/>
            <person name="Warfsmann J."/>
            <person name="Weissenbach J."/>
            <person name="White D.D."/>
            <person name="White J.D."/>
            <person name="Wiley G.B."/>
            <person name="Wincker P."/>
            <person name="Xing Y."/>
            <person name="Yang L."/>
            <person name="Yao Z."/>
            <person name="Ying F."/>
            <person name="Zhai J."/>
            <person name="Zhou L."/>
            <person name="Zuber A."/>
            <person name="Denarie J."/>
            <person name="Dixon R.A."/>
            <person name="May G.D."/>
            <person name="Schwartz D.C."/>
            <person name="Rogers J."/>
            <person name="Quetier F."/>
            <person name="Town C.D."/>
            <person name="Roe B.A."/>
        </authorList>
    </citation>
    <scope>NUCLEOTIDE SEQUENCE [LARGE SCALE GENOMIC DNA]</scope>
    <source>
        <strain evidence="1">A17</strain>
        <strain evidence="2 3">cv. Jemalong A17</strain>
    </source>
</reference>
<dbReference type="AlphaFoldDB" id="A0A072UYC7"/>
<accession>A0A072UYC7</accession>
<reference evidence="1 3" key="2">
    <citation type="journal article" date="2014" name="BMC Genomics">
        <title>An improved genome release (version Mt4.0) for the model legume Medicago truncatula.</title>
        <authorList>
            <person name="Tang H."/>
            <person name="Krishnakumar V."/>
            <person name="Bidwell S."/>
            <person name="Rosen B."/>
            <person name="Chan A."/>
            <person name="Zhou S."/>
            <person name="Gentzbittel L."/>
            <person name="Childs K.L."/>
            <person name="Yandell M."/>
            <person name="Gundlach H."/>
            <person name="Mayer K.F."/>
            <person name="Schwartz D.C."/>
            <person name="Town C.D."/>
        </authorList>
    </citation>
    <scope>GENOME REANNOTATION</scope>
    <source>
        <strain evidence="1">A17</strain>
        <strain evidence="2 3">cv. Jemalong A17</strain>
    </source>
</reference>
<proteinExistence type="predicted"/>
<dbReference type="Proteomes" id="UP000002051">
    <property type="component" value="Chromosome 3"/>
</dbReference>
<gene>
    <name evidence="1" type="ordered locus">MTR_3g064475</name>
</gene>
<organism evidence="1 3">
    <name type="scientific">Medicago truncatula</name>
    <name type="common">Barrel medic</name>
    <name type="synonym">Medicago tribuloides</name>
    <dbReference type="NCBI Taxonomy" id="3880"/>
    <lineage>
        <taxon>Eukaryota</taxon>
        <taxon>Viridiplantae</taxon>
        <taxon>Streptophyta</taxon>
        <taxon>Embryophyta</taxon>
        <taxon>Tracheophyta</taxon>
        <taxon>Spermatophyta</taxon>
        <taxon>Magnoliopsida</taxon>
        <taxon>eudicotyledons</taxon>
        <taxon>Gunneridae</taxon>
        <taxon>Pentapetalae</taxon>
        <taxon>rosids</taxon>
        <taxon>fabids</taxon>
        <taxon>Fabales</taxon>
        <taxon>Fabaceae</taxon>
        <taxon>Papilionoideae</taxon>
        <taxon>50 kb inversion clade</taxon>
        <taxon>NPAAA clade</taxon>
        <taxon>Hologalegina</taxon>
        <taxon>IRL clade</taxon>
        <taxon>Trifolieae</taxon>
        <taxon>Medicago</taxon>
    </lineage>
</organism>
<name>A0A072UYC7_MEDTR</name>
<dbReference type="EMBL" id="CM001219">
    <property type="protein sequence ID" value="KEH34592.1"/>
    <property type="molecule type" value="Genomic_DNA"/>
</dbReference>
<dbReference type="EnsemblPlants" id="KEH34592">
    <property type="protein sequence ID" value="KEH34592"/>
    <property type="gene ID" value="MTR_3g064475"/>
</dbReference>
<evidence type="ECO:0000313" key="1">
    <source>
        <dbReference type="EMBL" id="KEH34592.1"/>
    </source>
</evidence>
<protein>
    <submittedName>
        <fullName evidence="1 2">Uncharacterized protein</fullName>
    </submittedName>
</protein>
<dbReference type="HOGENOM" id="CLU_2472441_0_0_1"/>
<evidence type="ECO:0000313" key="3">
    <source>
        <dbReference type="Proteomes" id="UP000002051"/>
    </source>
</evidence>
<evidence type="ECO:0000313" key="2">
    <source>
        <dbReference type="EnsemblPlants" id="KEH34592"/>
    </source>
</evidence>